<dbReference type="CDD" id="cd02094">
    <property type="entry name" value="P-type_ATPase_Cu-like"/>
    <property type="match status" value="1"/>
</dbReference>
<accession>A0A849IER2</accession>
<dbReference type="GO" id="GO:0055070">
    <property type="term" value="P:copper ion homeostasis"/>
    <property type="evidence" value="ECO:0007669"/>
    <property type="project" value="TreeGrafter"/>
</dbReference>
<evidence type="ECO:0000256" key="8">
    <source>
        <dbReference type="ARBA" id="ARBA00022737"/>
    </source>
</evidence>
<dbReference type="InterPro" id="IPR027256">
    <property type="entry name" value="P-typ_ATPase_IB"/>
</dbReference>
<dbReference type="Pfam" id="PF00403">
    <property type="entry name" value="HMA"/>
    <property type="match status" value="2"/>
</dbReference>
<dbReference type="SUPFAM" id="SSF55008">
    <property type="entry name" value="HMA, heavy metal-associated domain"/>
    <property type="match status" value="2"/>
</dbReference>
<keyword evidence="13" id="KW-1278">Translocase</keyword>
<dbReference type="SUPFAM" id="SSF56784">
    <property type="entry name" value="HAD-like"/>
    <property type="match status" value="1"/>
</dbReference>
<keyword evidence="21" id="KW-1185">Reference proteome</keyword>
<gene>
    <name evidence="20" type="ORF">HJG44_19660</name>
</gene>
<dbReference type="GO" id="GO:0005886">
    <property type="term" value="C:plasma membrane"/>
    <property type="evidence" value="ECO:0007669"/>
    <property type="project" value="UniProtKB-SubCell"/>
</dbReference>
<feature type="domain" description="HMA" evidence="19">
    <location>
        <begin position="71"/>
        <end position="137"/>
    </location>
</feature>
<evidence type="ECO:0000256" key="14">
    <source>
        <dbReference type="ARBA" id="ARBA00022989"/>
    </source>
</evidence>
<dbReference type="SUPFAM" id="SSF81653">
    <property type="entry name" value="Calcium ATPase, transduction domain A"/>
    <property type="match status" value="1"/>
</dbReference>
<keyword evidence="16" id="KW-0406">Ion transport</keyword>
<dbReference type="InterPro" id="IPR059000">
    <property type="entry name" value="ATPase_P-type_domA"/>
</dbReference>
<name>A0A849IER2_9HYPH</name>
<feature type="transmembrane region" description="Helical" evidence="18">
    <location>
        <begin position="200"/>
        <end position="218"/>
    </location>
</feature>
<dbReference type="Pfam" id="PF00702">
    <property type="entry name" value="Hydrolase"/>
    <property type="match status" value="1"/>
</dbReference>
<feature type="transmembrane region" description="Helical" evidence="18">
    <location>
        <begin position="447"/>
        <end position="470"/>
    </location>
</feature>
<dbReference type="SFLD" id="SFLDS00003">
    <property type="entry name" value="Haloacid_Dehalogenase"/>
    <property type="match status" value="1"/>
</dbReference>
<keyword evidence="8" id="KW-0677">Repeat</keyword>
<keyword evidence="10" id="KW-0187">Copper transport</keyword>
<dbReference type="InterPro" id="IPR023298">
    <property type="entry name" value="ATPase_P-typ_TM_dom_sf"/>
</dbReference>
<reference evidence="20 21" key="1">
    <citation type="submission" date="2020-04" db="EMBL/GenBank/DDBJ databases">
        <title>Enterovirga sp. isolate from soil.</title>
        <authorList>
            <person name="Chea S."/>
            <person name="Kim D.-U."/>
        </authorList>
    </citation>
    <scope>NUCLEOTIDE SEQUENCE [LARGE SCALE GENOMIC DNA]</scope>
    <source>
        <strain evidence="20 21">DB1703</strain>
    </source>
</reference>
<evidence type="ECO:0000256" key="3">
    <source>
        <dbReference type="ARBA" id="ARBA00012517"/>
    </source>
</evidence>
<dbReference type="GO" id="GO:0060003">
    <property type="term" value="P:copper ion export"/>
    <property type="evidence" value="ECO:0007669"/>
    <property type="project" value="UniProtKB-ARBA"/>
</dbReference>
<dbReference type="EC" id="7.2.2.8" evidence="3"/>
<dbReference type="InterPro" id="IPR023214">
    <property type="entry name" value="HAD_sf"/>
</dbReference>
<dbReference type="PROSITE" id="PS01047">
    <property type="entry name" value="HMA_1"/>
    <property type="match status" value="2"/>
</dbReference>
<keyword evidence="7 18" id="KW-0479">Metal-binding</keyword>
<feature type="transmembrane region" description="Helical" evidence="18">
    <location>
        <begin position="164"/>
        <end position="188"/>
    </location>
</feature>
<dbReference type="InterPro" id="IPR017969">
    <property type="entry name" value="Heavy-metal-associated_CS"/>
</dbReference>
<dbReference type="InterPro" id="IPR023299">
    <property type="entry name" value="ATPase_P-typ_cyto_dom_N"/>
</dbReference>
<dbReference type="SFLD" id="SFLDG00002">
    <property type="entry name" value="C1.7:_P-type_atpase_like"/>
    <property type="match status" value="1"/>
</dbReference>
<evidence type="ECO:0000256" key="7">
    <source>
        <dbReference type="ARBA" id="ARBA00022723"/>
    </source>
</evidence>
<keyword evidence="14 18" id="KW-1133">Transmembrane helix</keyword>
<dbReference type="SUPFAM" id="SSF81665">
    <property type="entry name" value="Calcium ATPase, transmembrane domain M"/>
    <property type="match status" value="1"/>
</dbReference>
<protein>
    <recommendedName>
        <fullName evidence="3">P-type Cu(+) transporter</fullName>
        <ecNumber evidence="3">7.2.2.8</ecNumber>
    </recommendedName>
</protein>
<dbReference type="InterPro" id="IPR006121">
    <property type="entry name" value="HMA_dom"/>
</dbReference>
<dbReference type="Gene3D" id="3.40.1110.10">
    <property type="entry name" value="Calcium-transporting ATPase, cytoplasmic domain N"/>
    <property type="match status" value="1"/>
</dbReference>
<evidence type="ECO:0000259" key="19">
    <source>
        <dbReference type="PROSITE" id="PS50846"/>
    </source>
</evidence>
<dbReference type="PROSITE" id="PS00154">
    <property type="entry name" value="ATPASE_E1_E2"/>
    <property type="match status" value="1"/>
</dbReference>
<dbReference type="NCBIfam" id="TIGR01525">
    <property type="entry name" value="ATPase-IB_hvy"/>
    <property type="match status" value="1"/>
</dbReference>
<evidence type="ECO:0000256" key="4">
    <source>
        <dbReference type="ARBA" id="ARBA00022448"/>
    </source>
</evidence>
<dbReference type="FunFam" id="2.70.150.10:FF:000020">
    <property type="entry name" value="Copper-exporting P-type ATPase A"/>
    <property type="match status" value="1"/>
</dbReference>
<feature type="transmembrane region" description="Helical" evidence="18">
    <location>
        <begin position="763"/>
        <end position="786"/>
    </location>
</feature>
<dbReference type="PANTHER" id="PTHR43520">
    <property type="entry name" value="ATP7, ISOFORM B"/>
    <property type="match status" value="1"/>
</dbReference>
<dbReference type="NCBIfam" id="TIGR01511">
    <property type="entry name" value="ATPase-IB1_Cu"/>
    <property type="match status" value="1"/>
</dbReference>
<keyword evidence="4" id="KW-0813">Transport</keyword>
<evidence type="ECO:0000256" key="9">
    <source>
        <dbReference type="ARBA" id="ARBA00022741"/>
    </source>
</evidence>
<evidence type="ECO:0000256" key="13">
    <source>
        <dbReference type="ARBA" id="ARBA00022967"/>
    </source>
</evidence>
<dbReference type="Proteomes" id="UP000564885">
    <property type="component" value="Unassembled WGS sequence"/>
</dbReference>
<comment type="subcellular location">
    <subcellularLocation>
        <location evidence="1">Cell membrane</location>
        <topology evidence="1">Multi-pass membrane protein</topology>
    </subcellularLocation>
</comment>
<dbReference type="InterPro" id="IPR036412">
    <property type="entry name" value="HAD-like_sf"/>
</dbReference>
<dbReference type="NCBIfam" id="TIGR00003">
    <property type="entry name" value="copper ion binding protein"/>
    <property type="match status" value="1"/>
</dbReference>
<dbReference type="Gene3D" id="3.30.70.100">
    <property type="match status" value="2"/>
</dbReference>
<organism evidence="20 21">
    <name type="scientific">Enterovirga aerilata</name>
    <dbReference type="NCBI Taxonomy" id="2730920"/>
    <lineage>
        <taxon>Bacteria</taxon>
        <taxon>Pseudomonadati</taxon>
        <taxon>Pseudomonadota</taxon>
        <taxon>Alphaproteobacteria</taxon>
        <taxon>Hyphomicrobiales</taxon>
        <taxon>Methylobacteriaceae</taxon>
        <taxon>Enterovirga</taxon>
    </lineage>
</organism>
<sequence>MAHPAQSILDIPITGMTCAGCAGRVERALKAVPGVTTANVNLATERAHVEGGEPAAVAAAIRQAGYAPAIRKLTLEVTGMTCAGCVGRVERALQAVPGVTSASVNLATGRAEVEIVAGAVDAAALAAAVAAAGYKAAPVTASDTTRPDREQAAREAETAALGRSVLLAAVATAPLFLLEMGGHIFPGLHHWVGTTIGDRAWRMVSLVLATFVLFGPGLRFYRIGVPNLLRLAPDMNSLVVLGASAAWAYSGVATLAPGLMPAGADEVYFEAAAVIVTLILLGRWFEARARGRTSQAIRRLVKLQAKTARVVRDGSEVETPIEAVQSGDMIAMRPGERLPTDGEVVSGSSFVDESMITGEPAPVEKAAGARLVGGTLNTTGAFTYRATSVGADSVLARIVRMVEEAQGSKLPIQALVDRVTMWFVPAVMAVAAATFVGWLAFGPAPAIGPALVHAVAVLIIACPCAMGLATPTSIMVATGRAAELGILFRQGDALHALRDVKLVALDKTGTLTLGHPALTDIEVAPGFDEAEVLSLVASVERSSEHPIARALVGAAEARGLAIPQAERFEAVAGFGASAEVKGRRVAVGADRFMAKLGIDVSALDAARTRLAEAARTPLYAAIDGRPAAILAVADPLRPTTAEAIRSLRGLGLKVAMITGDNRRTGEAIAAELGIDEVVAEVLPEGKVAALKELAARHGRVAFVGDGINDAPALAAADVGIAIGTGTDVAIESAEVVLMSSDLRAVADAVRLSRATLRNIGENLGWAFGYNVLLIPPAAGVLTPVLGWTLSPMLAAAAMALSSVSVVANALRLRRFQPQRSPA</sequence>
<evidence type="ECO:0000256" key="1">
    <source>
        <dbReference type="ARBA" id="ARBA00004651"/>
    </source>
</evidence>
<dbReference type="InterPro" id="IPR008250">
    <property type="entry name" value="ATPase_P-typ_transduc_dom_A_sf"/>
</dbReference>
<dbReference type="NCBIfam" id="TIGR01494">
    <property type="entry name" value="ATPase_P-type"/>
    <property type="match status" value="1"/>
</dbReference>
<dbReference type="GO" id="GO:0016887">
    <property type="term" value="F:ATP hydrolysis activity"/>
    <property type="evidence" value="ECO:0007669"/>
    <property type="project" value="InterPro"/>
</dbReference>
<evidence type="ECO:0000256" key="5">
    <source>
        <dbReference type="ARBA" id="ARBA00022475"/>
    </source>
</evidence>
<dbReference type="PROSITE" id="PS50846">
    <property type="entry name" value="HMA_2"/>
    <property type="match status" value="2"/>
</dbReference>
<dbReference type="Pfam" id="PF00122">
    <property type="entry name" value="E1-E2_ATPase"/>
    <property type="match status" value="1"/>
</dbReference>
<dbReference type="PRINTS" id="PR00119">
    <property type="entry name" value="CATATPASE"/>
</dbReference>
<dbReference type="CDD" id="cd00371">
    <property type="entry name" value="HMA"/>
    <property type="match status" value="2"/>
</dbReference>
<feature type="transmembrane region" description="Helical" evidence="18">
    <location>
        <begin position="792"/>
        <end position="810"/>
    </location>
</feature>
<dbReference type="SFLD" id="SFLDF00027">
    <property type="entry name" value="p-type_atpase"/>
    <property type="match status" value="1"/>
</dbReference>
<evidence type="ECO:0000256" key="15">
    <source>
        <dbReference type="ARBA" id="ARBA00023008"/>
    </source>
</evidence>
<dbReference type="PANTHER" id="PTHR43520:SF8">
    <property type="entry name" value="P-TYPE CU(+) TRANSPORTER"/>
    <property type="match status" value="1"/>
</dbReference>
<dbReference type="InterPro" id="IPR001757">
    <property type="entry name" value="P_typ_ATPase"/>
</dbReference>
<dbReference type="InterPro" id="IPR044492">
    <property type="entry name" value="P_typ_ATPase_HD_dom"/>
</dbReference>
<dbReference type="GO" id="GO:0005507">
    <property type="term" value="F:copper ion binding"/>
    <property type="evidence" value="ECO:0007669"/>
    <property type="project" value="InterPro"/>
</dbReference>
<dbReference type="GO" id="GO:0005524">
    <property type="term" value="F:ATP binding"/>
    <property type="evidence" value="ECO:0007669"/>
    <property type="project" value="UniProtKB-UniRule"/>
</dbReference>
<keyword evidence="5 18" id="KW-1003">Cell membrane</keyword>
<proteinExistence type="inferred from homology"/>
<feature type="domain" description="HMA" evidence="19">
    <location>
        <begin position="7"/>
        <end position="69"/>
    </location>
</feature>
<dbReference type="InterPro" id="IPR036163">
    <property type="entry name" value="HMA_dom_sf"/>
</dbReference>
<dbReference type="Gene3D" id="2.70.150.10">
    <property type="entry name" value="Calcium-transporting ATPase, cytoplasmic transduction domain A"/>
    <property type="match status" value="1"/>
</dbReference>
<keyword evidence="17 18" id="KW-0472">Membrane</keyword>
<feature type="transmembrane region" description="Helical" evidence="18">
    <location>
        <begin position="267"/>
        <end position="285"/>
    </location>
</feature>
<dbReference type="AlphaFoldDB" id="A0A849IER2"/>
<keyword evidence="6 18" id="KW-0812">Transmembrane</keyword>
<keyword evidence="12" id="KW-0460">Magnesium</keyword>
<comment type="caution">
    <text evidence="20">The sequence shown here is derived from an EMBL/GenBank/DDBJ whole genome shotgun (WGS) entry which is preliminary data.</text>
</comment>
<dbReference type="FunFam" id="3.30.70.100:FF:000005">
    <property type="entry name" value="Copper-exporting P-type ATPase A"/>
    <property type="match status" value="1"/>
</dbReference>
<dbReference type="PRINTS" id="PR00120">
    <property type="entry name" value="HATPASE"/>
</dbReference>
<evidence type="ECO:0000256" key="16">
    <source>
        <dbReference type="ARBA" id="ARBA00023065"/>
    </source>
</evidence>
<dbReference type="GO" id="GO:0140581">
    <property type="term" value="F:P-type monovalent copper transporter activity"/>
    <property type="evidence" value="ECO:0007669"/>
    <property type="project" value="UniProtKB-EC"/>
</dbReference>
<dbReference type="InterPro" id="IPR006122">
    <property type="entry name" value="HMA_Cu_ion-bd"/>
</dbReference>
<dbReference type="EMBL" id="JABEPP010000006">
    <property type="protein sequence ID" value="NNM74580.1"/>
    <property type="molecule type" value="Genomic_DNA"/>
</dbReference>
<evidence type="ECO:0000256" key="10">
    <source>
        <dbReference type="ARBA" id="ARBA00022796"/>
    </source>
</evidence>
<keyword evidence="15" id="KW-0186">Copper</keyword>
<evidence type="ECO:0000313" key="20">
    <source>
        <dbReference type="EMBL" id="NNM74580.1"/>
    </source>
</evidence>
<evidence type="ECO:0000256" key="12">
    <source>
        <dbReference type="ARBA" id="ARBA00022842"/>
    </source>
</evidence>
<evidence type="ECO:0000256" key="18">
    <source>
        <dbReference type="RuleBase" id="RU362081"/>
    </source>
</evidence>
<dbReference type="Gene3D" id="3.40.50.1000">
    <property type="entry name" value="HAD superfamily/HAD-like"/>
    <property type="match status" value="1"/>
</dbReference>
<dbReference type="InterPro" id="IPR018303">
    <property type="entry name" value="ATPase_P-typ_P_site"/>
</dbReference>
<evidence type="ECO:0000256" key="17">
    <source>
        <dbReference type="ARBA" id="ARBA00023136"/>
    </source>
</evidence>
<dbReference type="GO" id="GO:0043682">
    <property type="term" value="F:P-type divalent copper transporter activity"/>
    <property type="evidence" value="ECO:0007669"/>
    <property type="project" value="TreeGrafter"/>
</dbReference>
<evidence type="ECO:0000313" key="21">
    <source>
        <dbReference type="Proteomes" id="UP000564885"/>
    </source>
</evidence>
<dbReference type="RefSeq" id="WP_171220050.1">
    <property type="nucleotide sequence ID" value="NZ_JABEPP010000006.1"/>
</dbReference>
<keyword evidence="9 18" id="KW-0547">Nucleotide-binding</keyword>
<feature type="transmembrane region" description="Helical" evidence="18">
    <location>
        <begin position="238"/>
        <end position="261"/>
    </location>
</feature>
<feature type="transmembrane region" description="Helical" evidence="18">
    <location>
        <begin position="419"/>
        <end position="441"/>
    </location>
</feature>
<evidence type="ECO:0000256" key="6">
    <source>
        <dbReference type="ARBA" id="ARBA00022692"/>
    </source>
</evidence>
<comment type="similarity">
    <text evidence="2 18">Belongs to the cation transport ATPase (P-type) (TC 3.A.3) family. Type IB subfamily.</text>
</comment>
<evidence type="ECO:0000256" key="2">
    <source>
        <dbReference type="ARBA" id="ARBA00006024"/>
    </source>
</evidence>
<evidence type="ECO:0000256" key="11">
    <source>
        <dbReference type="ARBA" id="ARBA00022840"/>
    </source>
</evidence>
<keyword evidence="11 18" id="KW-0067">ATP-binding</keyword>